<name>A0A6A5C9P7_NAEFO</name>
<evidence type="ECO:0000256" key="1">
    <source>
        <dbReference type="SAM" id="MobiDB-lite"/>
    </source>
</evidence>
<feature type="compositionally biased region" description="Low complexity" evidence="1">
    <location>
        <begin position="270"/>
        <end position="290"/>
    </location>
</feature>
<accession>A0A6A5C9P7</accession>
<dbReference type="OMA" id="MYWIDEN"/>
<keyword evidence="2" id="KW-0732">Signal</keyword>
<sequence length="457" mass="51243">MDLSLPRKPFLWLLVLLFSFTECCWSSSFFFLHAFSLQIEQPLQPKSETTITTSFTSISYSNIIQGAQLYKNGVSQPLTNKPLTTINLVIKGEKIPAYEDALGRPFYMSKDGQVMYFDPNQPESPNLPNLDNPNETTSQALYDNKKRRYFIDALGRAFYMDQKTGLPFFIDNNNKDYFIDRYNRIYFRDEIGRYYFIDISTGRQIYFLPPNTVQDIPGLDLSKTQKPPTVTQPKPPIVITVPPQPQPQPQPPQHPQPQQPPPVSQPKPPVVVVTQPPSQPQTQTPPQSSSIYVNTLSSRYAEVVNPNILAGGPFVDSNGRVYYKDENGQTTYHDSNGQPFYIDPITNQCYVLNKLGEKVACPADSSSLSQVNSGSSKKTYLYGNDGTIYMVNDNGDLIATSKSRPDLDSQVNGVGRSNSDLAPAKGYVVVEGKVYWVDTNGDTLPFKNAPKATDRVR</sequence>
<dbReference type="VEuPathDB" id="AmoebaDB:FDP41_011370"/>
<keyword evidence="4" id="KW-1185">Reference proteome</keyword>
<dbReference type="AlphaFoldDB" id="A0A6A5C9P7"/>
<dbReference type="OrthoDB" id="10265770at2759"/>
<feature type="chain" id="PRO_5025391429" description="OCRE domain-containing protein" evidence="2">
    <location>
        <begin position="27"/>
        <end position="457"/>
    </location>
</feature>
<proteinExistence type="predicted"/>
<evidence type="ECO:0000313" key="3">
    <source>
        <dbReference type="EMBL" id="KAF0982440.1"/>
    </source>
</evidence>
<dbReference type="VEuPathDB" id="AmoebaDB:NfTy_019580"/>
<dbReference type="GeneID" id="68118585"/>
<dbReference type="EMBL" id="VFQX01000009">
    <property type="protein sequence ID" value="KAF0982440.1"/>
    <property type="molecule type" value="Genomic_DNA"/>
</dbReference>
<reference evidence="3 4" key="1">
    <citation type="journal article" date="2019" name="Sci. Rep.">
        <title>Nanopore sequencing improves the draft genome of the human pathogenic amoeba Naegleria fowleri.</title>
        <authorList>
            <person name="Liechti N."/>
            <person name="Schurch N."/>
            <person name="Bruggmann R."/>
            <person name="Wittwer M."/>
        </authorList>
    </citation>
    <scope>NUCLEOTIDE SEQUENCE [LARGE SCALE GENOMIC DNA]</scope>
    <source>
        <strain evidence="3 4">ATCC 30894</strain>
    </source>
</reference>
<feature type="region of interest" description="Disordered" evidence="1">
    <location>
        <begin position="218"/>
        <end position="290"/>
    </location>
</feature>
<organism evidence="3 4">
    <name type="scientific">Naegleria fowleri</name>
    <name type="common">Brain eating amoeba</name>
    <dbReference type="NCBI Taxonomy" id="5763"/>
    <lineage>
        <taxon>Eukaryota</taxon>
        <taxon>Discoba</taxon>
        <taxon>Heterolobosea</taxon>
        <taxon>Tetramitia</taxon>
        <taxon>Eutetramitia</taxon>
        <taxon>Vahlkampfiidae</taxon>
        <taxon>Naegleria</taxon>
    </lineage>
</organism>
<comment type="caution">
    <text evidence="3">The sequence shown here is derived from an EMBL/GenBank/DDBJ whole genome shotgun (WGS) entry which is preliminary data.</text>
</comment>
<evidence type="ECO:0000256" key="2">
    <source>
        <dbReference type="SAM" id="SignalP"/>
    </source>
</evidence>
<feature type="compositionally biased region" description="Pro residues" evidence="1">
    <location>
        <begin position="242"/>
        <end position="269"/>
    </location>
</feature>
<protein>
    <recommendedName>
        <fullName evidence="5">OCRE domain-containing protein</fullName>
    </recommendedName>
</protein>
<evidence type="ECO:0000313" key="4">
    <source>
        <dbReference type="Proteomes" id="UP000444721"/>
    </source>
</evidence>
<dbReference type="RefSeq" id="XP_044567153.1">
    <property type="nucleotide sequence ID" value="XM_044701771.1"/>
</dbReference>
<evidence type="ECO:0008006" key="5">
    <source>
        <dbReference type="Google" id="ProtNLM"/>
    </source>
</evidence>
<dbReference type="Proteomes" id="UP000444721">
    <property type="component" value="Unassembled WGS sequence"/>
</dbReference>
<feature type="signal peptide" evidence="2">
    <location>
        <begin position="1"/>
        <end position="26"/>
    </location>
</feature>
<dbReference type="VEuPathDB" id="AmoebaDB:NF0034750"/>
<gene>
    <name evidence="3" type="ORF">FDP41_011370</name>
</gene>
<feature type="compositionally biased region" description="Low complexity" evidence="1">
    <location>
        <begin position="222"/>
        <end position="241"/>
    </location>
</feature>